<evidence type="ECO:0000256" key="2">
    <source>
        <dbReference type="SAM" id="SignalP"/>
    </source>
</evidence>
<feature type="chain" id="PRO_5043336315" description="Secreted protein" evidence="2">
    <location>
        <begin position="24"/>
        <end position="141"/>
    </location>
</feature>
<gene>
    <name evidence="3" type="ORF">OI25_3634</name>
</gene>
<proteinExistence type="predicted"/>
<feature type="signal peptide" evidence="2">
    <location>
        <begin position="1"/>
        <end position="23"/>
    </location>
</feature>
<dbReference type="AlphaFoldDB" id="A0AAU8SVI8"/>
<evidence type="ECO:0008006" key="5">
    <source>
        <dbReference type="Google" id="ProtNLM"/>
    </source>
</evidence>
<organism evidence="3 4">
    <name type="scientific">Paraburkholderia fungorum</name>
    <dbReference type="NCBI Taxonomy" id="134537"/>
    <lineage>
        <taxon>Bacteria</taxon>
        <taxon>Pseudomonadati</taxon>
        <taxon>Pseudomonadota</taxon>
        <taxon>Betaproteobacteria</taxon>
        <taxon>Burkholderiales</taxon>
        <taxon>Burkholderiaceae</taxon>
        <taxon>Paraburkholderia</taxon>
    </lineage>
</organism>
<evidence type="ECO:0000313" key="3">
    <source>
        <dbReference type="EMBL" id="AJZ58158.1"/>
    </source>
</evidence>
<feature type="region of interest" description="Disordered" evidence="1">
    <location>
        <begin position="28"/>
        <end position="110"/>
    </location>
</feature>
<dbReference type="KEGG" id="bfn:OI25_3634"/>
<reference evidence="3 4" key="1">
    <citation type="journal article" date="2015" name="Genome Announc.">
        <title>Complete genome sequences for 59 burkholderia isolates, both pathogenic and near neighbor.</title>
        <authorList>
            <person name="Johnson S.L."/>
            <person name="Bishop-Lilly K.A."/>
            <person name="Ladner J.T."/>
            <person name="Daligault H.E."/>
            <person name="Davenport K.W."/>
            <person name="Jaissle J."/>
            <person name="Frey K.G."/>
            <person name="Koroleva G.I."/>
            <person name="Bruce D.C."/>
            <person name="Coyne S.R."/>
            <person name="Broomall S.M."/>
            <person name="Li P.E."/>
            <person name="Teshima H."/>
            <person name="Gibbons H.S."/>
            <person name="Palacios G.F."/>
            <person name="Rosenzweig C.N."/>
            <person name="Redden C.L."/>
            <person name="Xu Y."/>
            <person name="Minogue T.D."/>
            <person name="Chain P.S."/>
        </authorList>
    </citation>
    <scope>NUCLEOTIDE SEQUENCE [LARGE SCALE GENOMIC DNA]</scope>
    <source>
        <strain evidence="3 4">ATCC BAA-463</strain>
    </source>
</reference>
<feature type="compositionally biased region" description="Basic and acidic residues" evidence="1">
    <location>
        <begin position="34"/>
        <end position="46"/>
    </location>
</feature>
<feature type="compositionally biased region" description="Basic and acidic residues" evidence="1">
    <location>
        <begin position="55"/>
        <end position="71"/>
    </location>
</feature>
<sequence length="141" mass="16006">MYRLLNKYLMFALLLGGAFSVHAAHAAPPQDLKGTNDDSCRLESRRNAQSSEGCCGRDHRGGKQSGCDRIRYTRRTKSIRRPAVAPGPIRVTRGAEPFSQSWNGKIDKSPKLERNLPLRHVHEVDRSRQRFEGFQKHHETA</sequence>
<accession>A0AAU8SVI8</accession>
<name>A0AAU8SVI8_9BURK</name>
<dbReference type="Proteomes" id="UP000032614">
    <property type="component" value="Chromosome 1"/>
</dbReference>
<evidence type="ECO:0000256" key="1">
    <source>
        <dbReference type="SAM" id="MobiDB-lite"/>
    </source>
</evidence>
<evidence type="ECO:0000313" key="4">
    <source>
        <dbReference type="Proteomes" id="UP000032614"/>
    </source>
</evidence>
<dbReference type="EMBL" id="CP010026">
    <property type="protein sequence ID" value="AJZ58158.1"/>
    <property type="molecule type" value="Genomic_DNA"/>
</dbReference>
<keyword evidence="2" id="KW-0732">Signal</keyword>
<protein>
    <recommendedName>
        <fullName evidence="5">Secreted protein</fullName>
    </recommendedName>
</protein>